<dbReference type="Pfam" id="PF06148">
    <property type="entry name" value="COG2_N"/>
    <property type="match status" value="1"/>
</dbReference>
<accession>A0A1I8BBE7</accession>
<comment type="similarity">
    <text evidence="2">Belongs to the COG2 family.</text>
</comment>
<name>A0A1I8BBE7_MELHA</name>
<feature type="domain" description="Conserved oligomeric Golgi complex subunit 2 N-terminal" evidence="10">
    <location>
        <begin position="16"/>
        <end position="89"/>
    </location>
</feature>
<dbReference type="Proteomes" id="UP000095281">
    <property type="component" value="Unplaced"/>
</dbReference>
<feature type="domain" description="COG complex component COG2 C-terminal" evidence="11">
    <location>
        <begin position="362"/>
        <end position="702"/>
    </location>
</feature>
<evidence type="ECO:0000313" key="12">
    <source>
        <dbReference type="Proteomes" id="UP000095281"/>
    </source>
</evidence>
<reference evidence="13" key="1">
    <citation type="submission" date="2016-11" db="UniProtKB">
        <authorList>
            <consortium name="WormBaseParasite"/>
        </authorList>
    </citation>
    <scope>IDENTIFICATION</scope>
</reference>
<protein>
    <recommendedName>
        <fullName evidence="3">Conserved oligomeric Golgi complex subunit 2</fullName>
    </recommendedName>
    <alternativeName>
        <fullName evidence="8">Component of oligomeric Golgi complex 2</fullName>
    </alternativeName>
</protein>
<keyword evidence="7" id="KW-0472">Membrane</keyword>
<keyword evidence="12" id="KW-1185">Reference proteome</keyword>
<organism evidence="12 13">
    <name type="scientific">Meloidogyne hapla</name>
    <name type="common">Root-knot nematode worm</name>
    <dbReference type="NCBI Taxonomy" id="6305"/>
    <lineage>
        <taxon>Eukaryota</taxon>
        <taxon>Metazoa</taxon>
        <taxon>Ecdysozoa</taxon>
        <taxon>Nematoda</taxon>
        <taxon>Chromadorea</taxon>
        <taxon>Rhabditida</taxon>
        <taxon>Tylenchina</taxon>
        <taxon>Tylenchomorpha</taxon>
        <taxon>Tylenchoidea</taxon>
        <taxon>Meloidogynidae</taxon>
        <taxon>Meloidogyninae</taxon>
        <taxon>Meloidogyne</taxon>
    </lineage>
</organism>
<keyword evidence="4" id="KW-0813">Transport</keyword>
<evidence type="ECO:0000256" key="6">
    <source>
        <dbReference type="ARBA" id="ARBA00023034"/>
    </source>
</evidence>
<sequence length="746" mass="85810">MASNLSTEDDSKLKQLCFNLTHFQRTDFDSVRFVNFSRKRATLEQLHSDLRIYLRHLQNSMIELINDDYADFVNLSSGLAALRDSVDKVKNNIQANWYNFESTISDLEKCAQLATNYLIQLNKTRKEQIIAKNKLSLLQSIQRLHKFLGIRPKEYGSVWFSKLFLLISSIEYWLECLQSSKKFILQLKIPKEKCYQKATDLIINQLCEELKFITNKEDKNKISNKSNLATLLASLKLLHEKESAKLRVINFAIQNLRIDSKKKMKMDVLLEEVLNKVINMRQSWIIYAQNSNNLSEEVETFFDVCLLNSIISILDEKFSTILVPTDARLFHSCFKFLTENFICCWPTKNETLQMGLLRSIRDKFNLIIYFKLASQSLVISIKEQIKPEEFKFKLPSDVDSNPCLCSYSNSIFSSLHILYSSDYFLPSLANKFWEFTLQRMQDYLGWAQSIIDYFTSLSEKKQKLDSHESTQSTLTSSGRAKSASPVSSKESTSNRITLSNNIASALSIPTWLGLAALSRDLQLFDTNLFQFCLSTVWDYLRQLKIDPTPFGQCLSLFSGQLSDKRKEIEQKLLEILGGELAKNLSAVSDIPRQYRWTKRPQPIAFSTYLASAFDIFEQFAEETTNKLGFNQVDINQIRSQAMIIASNDFCERAEKVLDSVEQTGSSLLRFKQRKAVASGQSTAEVASESDESKIRTQLCFDVNLVKQRAKEYGLTEYMERLERIEQRTANPEISAKITDSTNECAD</sequence>
<feature type="compositionally biased region" description="Polar residues" evidence="9">
    <location>
        <begin position="469"/>
        <end position="492"/>
    </location>
</feature>
<dbReference type="InterPro" id="IPR024602">
    <property type="entry name" value="COG_su2_N"/>
</dbReference>
<evidence type="ECO:0000313" key="13">
    <source>
        <dbReference type="WBParaSite" id="MhA1_Contig1828.frz3.gene6"/>
    </source>
</evidence>
<evidence type="ECO:0000256" key="5">
    <source>
        <dbReference type="ARBA" id="ARBA00022927"/>
    </source>
</evidence>
<dbReference type="GO" id="GO:0015031">
    <property type="term" value="P:protein transport"/>
    <property type="evidence" value="ECO:0007669"/>
    <property type="project" value="UniProtKB-KW"/>
</dbReference>
<dbReference type="GO" id="GO:0006891">
    <property type="term" value="P:intra-Golgi vesicle-mediated transport"/>
    <property type="evidence" value="ECO:0007669"/>
    <property type="project" value="TreeGrafter"/>
</dbReference>
<evidence type="ECO:0000256" key="9">
    <source>
        <dbReference type="SAM" id="MobiDB-lite"/>
    </source>
</evidence>
<dbReference type="WBParaSite" id="MhA1_Contig1828.frz3.gene6">
    <property type="protein sequence ID" value="MhA1_Contig1828.frz3.gene6"/>
    <property type="gene ID" value="MhA1_Contig1828.frz3.gene6"/>
</dbReference>
<dbReference type="GO" id="GO:0000139">
    <property type="term" value="C:Golgi membrane"/>
    <property type="evidence" value="ECO:0007669"/>
    <property type="project" value="UniProtKB-SubCell"/>
</dbReference>
<dbReference type="GO" id="GO:0007030">
    <property type="term" value="P:Golgi organization"/>
    <property type="evidence" value="ECO:0007669"/>
    <property type="project" value="InterPro"/>
</dbReference>
<comment type="subcellular location">
    <subcellularLocation>
        <location evidence="1">Golgi apparatus membrane</location>
        <topology evidence="1">Peripheral membrane protein</topology>
    </subcellularLocation>
</comment>
<proteinExistence type="inferred from homology"/>
<keyword evidence="5" id="KW-0653">Protein transport</keyword>
<dbReference type="PANTHER" id="PTHR12961:SF0">
    <property type="entry name" value="CONSERVED OLIGOMERIC GOLGI COMPLEX SUBUNIT 2"/>
    <property type="match status" value="1"/>
</dbReference>
<dbReference type="GO" id="GO:0017119">
    <property type="term" value="C:Golgi transport complex"/>
    <property type="evidence" value="ECO:0007669"/>
    <property type="project" value="TreeGrafter"/>
</dbReference>
<dbReference type="AlphaFoldDB" id="A0A1I8BBE7"/>
<evidence type="ECO:0000256" key="3">
    <source>
        <dbReference type="ARBA" id="ARBA00020977"/>
    </source>
</evidence>
<dbReference type="Pfam" id="PF12022">
    <property type="entry name" value="COG2_C"/>
    <property type="match status" value="1"/>
</dbReference>
<feature type="region of interest" description="Disordered" evidence="9">
    <location>
        <begin position="468"/>
        <end position="492"/>
    </location>
</feature>
<keyword evidence="6" id="KW-0333">Golgi apparatus</keyword>
<evidence type="ECO:0000259" key="11">
    <source>
        <dbReference type="Pfam" id="PF12022"/>
    </source>
</evidence>
<dbReference type="InterPro" id="IPR009316">
    <property type="entry name" value="COG2"/>
</dbReference>
<evidence type="ECO:0000256" key="2">
    <source>
        <dbReference type="ARBA" id="ARBA00007603"/>
    </source>
</evidence>
<evidence type="ECO:0000256" key="8">
    <source>
        <dbReference type="ARBA" id="ARBA00031344"/>
    </source>
</evidence>
<dbReference type="OMA" id="TFIDKCM"/>
<dbReference type="PANTHER" id="PTHR12961">
    <property type="entry name" value="CONSERVED OLIGOMERIC GOLGI COMPLEX COMPONENT 2"/>
    <property type="match status" value="1"/>
</dbReference>
<evidence type="ECO:0000256" key="7">
    <source>
        <dbReference type="ARBA" id="ARBA00023136"/>
    </source>
</evidence>
<evidence type="ECO:0000256" key="4">
    <source>
        <dbReference type="ARBA" id="ARBA00022448"/>
    </source>
</evidence>
<evidence type="ECO:0000256" key="1">
    <source>
        <dbReference type="ARBA" id="ARBA00004395"/>
    </source>
</evidence>
<dbReference type="InterPro" id="IPR024603">
    <property type="entry name" value="COG_complex_COG2_C"/>
</dbReference>
<evidence type="ECO:0000259" key="10">
    <source>
        <dbReference type="Pfam" id="PF06148"/>
    </source>
</evidence>